<reference evidence="6" key="1">
    <citation type="submission" date="2023-07" db="EMBL/GenBank/DDBJ databases">
        <title>30 novel species of actinomycetes from the DSMZ collection.</title>
        <authorList>
            <person name="Nouioui I."/>
        </authorList>
    </citation>
    <scope>NUCLEOTIDE SEQUENCE [LARGE SCALE GENOMIC DNA]</scope>
    <source>
        <strain evidence="6">DSM 44399</strain>
    </source>
</reference>
<dbReference type="Gene3D" id="1.10.443.10">
    <property type="entry name" value="Intergrase catalytic core"/>
    <property type="match status" value="1"/>
</dbReference>
<dbReference type="Pfam" id="PF00589">
    <property type="entry name" value="Phage_integrase"/>
    <property type="match status" value="1"/>
</dbReference>
<keyword evidence="3" id="KW-0233">DNA recombination</keyword>
<dbReference type="InterPro" id="IPR013762">
    <property type="entry name" value="Integrase-like_cat_sf"/>
</dbReference>
<evidence type="ECO:0000313" key="5">
    <source>
        <dbReference type="EMBL" id="MDT0264479.1"/>
    </source>
</evidence>
<dbReference type="EMBL" id="JAVREH010000122">
    <property type="protein sequence ID" value="MDT0264479.1"/>
    <property type="molecule type" value="Genomic_DNA"/>
</dbReference>
<dbReference type="PANTHER" id="PTHR30349">
    <property type="entry name" value="PHAGE INTEGRASE-RELATED"/>
    <property type="match status" value="1"/>
</dbReference>
<evidence type="ECO:0000256" key="3">
    <source>
        <dbReference type="ARBA" id="ARBA00023172"/>
    </source>
</evidence>
<gene>
    <name evidence="5" type="ORF">RM423_24300</name>
</gene>
<organism evidence="5 6">
    <name type="scientific">Jatrophihabitans lederbergiae</name>
    <dbReference type="NCBI Taxonomy" id="3075547"/>
    <lineage>
        <taxon>Bacteria</taxon>
        <taxon>Bacillati</taxon>
        <taxon>Actinomycetota</taxon>
        <taxon>Actinomycetes</taxon>
        <taxon>Jatrophihabitantales</taxon>
        <taxon>Jatrophihabitantaceae</taxon>
        <taxon>Jatrophihabitans</taxon>
    </lineage>
</organism>
<sequence length="306" mass="34598">MREHAEDYLAMRRALGFQLTTFGQKLLSFIDYLEAHEMSVLTTEAALSWATSTPRSTDQVHWSRRLMVARIFARHLAVLDPATDVPPVDVLPHHYRRVTPHLYTPGELDRLLDAAGALRPQLRALTWRTFIALLAVSGMRTSEACHLDVSDVDFDDAVLTVRDTKFGKHRQMPVHASTITAIRDYLDAPERAHPVVHTPAVFITTRGTRLDHTNVPRTFAALIRATGISAPAGQRSPRLHDWRHTFCVTTLLTWYRDGVDVQARLPWLSTYLGHVDPKSTYWYLTGSPELLALAAERLEHAFGEQP</sequence>
<proteinExistence type="inferred from homology"/>
<dbReference type="PROSITE" id="PS51898">
    <property type="entry name" value="TYR_RECOMBINASE"/>
    <property type="match status" value="1"/>
</dbReference>
<evidence type="ECO:0000256" key="2">
    <source>
        <dbReference type="ARBA" id="ARBA00023125"/>
    </source>
</evidence>
<dbReference type="RefSeq" id="WP_311425617.1">
    <property type="nucleotide sequence ID" value="NZ_JAVREH010000122.1"/>
</dbReference>
<comment type="similarity">
    <text evidence="1">Belongs to the 'phage' integrase family.</text>
</comment>
<accession>A0ABU2JHP3</accession>
<dbReference type="InterPro" id="IPR050090">
    <property type="entry name" value="Tyrosine_recombinase_XerCD"/>
</dbReference>
<evidence type="ECO:0000259" key="4">
    <source>
        <dbReference type="PROSITE" id="PS51898"/>
    </source>
</evidence>
<evidence type="ECO:0000256" key="1">
    <source>
        <dbReference type="ARBA" id="ARBA00008857"/>
    </source>
</evidence>
<dbReference type="SUPFAM" id="SSF56349">
    <property type="entry name" value="DNA breaking-rejoining enzymes"/>
    <property type="match status" value="1"/>
</dbReference>
<dbReference type="InterPro" id="IPR011010">
    <property type="entry name" value="DNA_brk_join_enz"/>
</dbReference>
<evidence type="ECO:0000313" key="6">
    <source>
        <dbReference type="Proteomes" id="UP001183176"/>
    </source>
</evidence>
<comment type="caution">
    <text evidence="5">The sequence shown here is derived from an EMBL/GenBank/DDBJ whole genome shotgun (WGS) entry which is preliminary data.</text>
</comment>
<keyword evidence="6" id="KW-1185">Reference proteome</keyword>
<keyword evidence="2" id="KW-0238">DNA-binding</keyword>
<dbReference type="PANTHER" id="PTHR30349:SF41">
    <property type="entry name" value="INTEGRASE_RECOMBINASE PROTEIN MJ0367-RELATED"/>
    <property type="match status" value="1"/>
</dbReference>
<name>A0ABU2JHP3_9ACTN</name>
<dbReference type="InterPro" id="IPR002104">
    <property type="entry name" value="Integrase_catalytic"/>
</dbReference>
<protein>
    <submittedName>
        <fullName evidence="5">Tyrosine-type recombinase/integrase</fullName>
    </submittedName>
</protein>
<feature type="domain" description="Tyr recombinase" evidence="4">
    <location>
        <begin position="98"/>
        <end position="296"/>
    </location>
</feature>
<dbReference type="Proteomes" id="UP001183176">
    <property type="component" value="Unassembled WGS sequence"/>
</dbReference>